<accession>A0ABR3DRT7</accession>
<protein>
    <submittedName>
        <fullName evidence="1">Uncharacterized protein</fullName>
    </submittedName>
</protein>
<name>A0ABR3DRT7_NEUIN</name>
<dbReference type="Proteomes" id="UP001451303">
    <property type="component" value="Unassembled WGS sequence"/>
</dbReference>
<reference evidence="1 2" key="1">
    <citation type="submission" date="2023-09" db="EMBL/GenBank/DDBJ databases">
        <title>Multi-omics analysis of a traditional fermented food reveals byproduct-associated fungal strains for waste-to-food upcycling.</title>
        <authorList>
            <consortium name="Lawrence Berkeley National Laboratory"/>
            <person name="Rekdal V.M."/>
            <person name="Villalobos-Escobedo J.M."/>
            <person name="Rodriguez-Valeron N."/>
            <person name="Garcia M.O."/>
            <person name="Vasquez D.P."/>
            <person name="Damayanti I."/>
            <person name="Sorensen P.M."/>
            <person name="Baidoo E.E."/>
            <person name="De Carvalho A.C."/>
            <person name="Riley R."/>
            <person name="Lipzen A."/>
            <person name="He G."/>
            <person name="Yan M."/>
            <person name="Haridas S."/>
            <person name="Daum C."/>
            <person name="Yoshinaga Y."/>
            <person name="Ng V."/>
            <person name="Grigoriev I.V."/>
            <person name="Munk R."/>
            <person name="Nuraida L."/>
            <person name="Wijaya C.H."/>
            <person name="Morales P.-C."/>
            <person name="Keasling J.D."/>
        </authorList>
    </citation>
    <scope>NUCLEOTIDE SEQUENCE [LARGE SCALE GENOMIC DNA]</scope>
    <source>
        <strain evidence="1 2">FGSC 2613</strain>
    </source>
</reference>
<evidence type="ECO:0000313" key="2">
    <source>
        <dbReference type="Proteomes" id="UP001451303"/>
    </source>
</evidence>
<proteinExistence type="predicted"/>
<evidence type="ECO:0000313" key="1">
    <source>
        <dbReference type="EMBL" id="KAL0475375.1"/>
    </source>
</evidence>
<gene>
    <name evidence="1" type="ORF">QR685DRAFT_540722</name>
</gene>
<dbReference type="EMBL" id="JAVLET010000001">
    <property type="protein sequence ID" value="KAL0475375.1"/>
    <property type="molecule type" value="Genomic_DNA"/>
</dbReference>
<sequence length="146" mass="16270">MEVSCYGSDTLILLYANSPPAASALAALSFFSSPRGCAETAFSRLGRKYLFLCASHVSYRGLKRVRNQHNGVTREQRQYRHAGPTETLTSLCHNAIAFELEHWNRIRCHEDKAEGSDREQGSGETREIGIRPVDLHDDVFTSVNAA</sequence>
<organism evidence="1 2">
    <name type="scientific">Neurospora intermedia</name>
    <dbReference type="NCBI Taxonomy" id="5142"/>
    <lineage>
        <taxon>Eukaryota</taxon>
        <taxon>Fungi</taxon>
        <taxon>Dikarya</taxon>
        <taxon>Ascomycota</taxon>
        <taxon>Pezizomycotina</taxon>
        <taxon>Sordariomycetes</taxon>
        <taxon>Sordariomycetidae</taxon>
        <taxon>Sordariales</taxon>
        <taxon>Sordariaceae</taxon>
        <taxon>Neurospora</taxon>
    </lineage>
</organism>
<keyword evidence="2" id="KW-1185">Reference proteome</keyword>
<comment type="caution">
    <text evidence="1">The sequence shown here is derived from an EMBL/GenBank/DDBJ whole genome shotgun (WGS) entry which is preliminary data.</text>
</comment>